<name>A0ABD1AMM3_CARAN</name>
<dbReference type="AlphaFoldDB" id="A0ABD1AMM3"/>
<accession>A0ABD1AMM3</accession>
<evidence type="ECO:0000256" key="1">
    <source>
        <dbReference type="SAM" id="MobiDB-lite"/>
    </source>
</evidence>
<dbReference type="Pfam" id="PF14223">
    <property type="entry name" value="Retrotran_gag_2"/>
    <property type="match status" value="1"/>
</dbReference>
<comment type="caution">
    <text evidence="2">The sequence shown here is derived from an EMBL/GenBank/DDBJ whole genome shotgun (WGS) entry which is preliminary data.</text>
</comment>
<evidence type="ECO:0000313" key="3">
    <source>
        <dbReference type="Proteomes" id="UP001558713"/>
    </source>
</evidence>
<dbReference type="Proteomes" id="UP001558713">
    <property type="component" value="Unassembled WGS sequence"/>
</dbReference>
<dbReference type="EMBL" id="JBANAX010000468">
    <property type="protein sequence ID" value="KAL1207668.1"/>
    <property type="molecule type" value="Genomic_DNA"/>
</dbReference>
<feature type="compositionally biased region" description="Basic and acidic residues" evidence="1">
    <location>
        <begin position="106"/>
        <end position="117"/>
    </location>
</feature>
<sequence length="133" mass="15395">MSELTTKRFDWSQSIHEHVTHMSNLSSKLSVLGMVVHETFLVQFLMNYLPPEYSQFQVNYNTIKDKWNYMELKAMLIQEESKFKKMKDQVVLLARIGKASGSSSKPSDKDKRKDKGVFKGPTKNSESVEVFLL</sequence>
<feature type="region of interest" description="Disordered" evidence="1">
    <location>
        <begin position="98"/>
        <end position="133"/>
    </location>
</feature>
<reference evidence="2 3" key="1">
    <citation type="submission" date="2024-04" db="EMBL/GenBank/DDBJ databases">
        <title>Genome assembly C_amara_ONT_v2.</title>
        <authorList>
            <person name="Yant L."/>
            <person name="Moore C."/>
            <person name="Slenker M."/>
        </authorList>
    </citation>
    <scope>NUCLEOTIDE SEQUENCE [LARGE SCALE GENOMIC DNA]</scope>
    <source>
        <tissue evidence="2">Leaf</tissue>
    </source>
</reference>
<proteinExistence type="predicted"/>
<organism evidence="2 3">
    <name type="scientific">Cardamine amara subsp. amara</name>
    <dbReference type="NCBI Taxonomy" id="228776"/>
    <lineage>
        <taxon>Eukaryota</taxon>
        <taxon>Viridiplantae</taxon>
        <taxon>Streptophyta</taxon>
        <taxon>Embryophyta</taxon>
        <taxon>Tracheophyta</taxon>
        <taxon>Spermatophyta</taxon>
        <taxon>Magnoliopsida</taxon>
        <taxon>eudicotyledons</taxon>
        <taxon>Gunneridae</taxon>
        <taxon>Pentapetalae</taxon>
        <taxon>rosids</taxon>
        <taxon>malvids</taxon>
        <taxon>Brassicales</taxon>
        <taxon>Brassicaceae</taxon>
        <taxon>Cardamineae</taxon>
        <taxon>Cardamine</taxon>
    </lineage>
</organism>
<gene>
    <name evidence="2" type="ORF">V5N11_013505</name>
</gene>
<keyword evidence="3" id="KW-1185">Reference proteome</keyword>
<protein>
    <submittedName>
        <fullName evidence="2">Uncharacterized protein</fullName>
    </submittedName>
</protein>
<evidence type="ECO:0000313" key="2">
    <source>
        <dbReference type="EMBL" id="KAL1207668.1"/>
    </source>
</evidence>